<name>A0AAU9WFW4_9CNID</name>
<dbReference type="Gene3D" id="3.40.50.300">
    <property type="entry name" value="P-loop containing nucleotide triphosphate hydrolases"/>
    <property type="match status" value="1"/>
</dbReference>
<dbReference type="InterPro" id="IPR027417">
    <property type="entry name" value="P-loop_NTPase"/>
</dbReference>
<sequence length="912" mass="102088">MYSRPLSLQMTRCLRAATGYSRTRRTQVNLQRIFLREQPLRPSTTLSEAERKEDSKESDEEPKSWRENPALKYWILGSLGISGSVYYYVYRNHEKKRLLVKHLPSAPSHFVLSRERDLSALSSLHSQLKGKESLTVLHIVGCPGSGKTELAREFAEKLSREEQEKYTFLPGNLFFGTLNGTSVKSLLFDVKRFAISVGCFESDWTSKAGEGVNFSSLSKEEQLDYLVDAVREKLKNSQGWILILENVKDNEAMYRWFSANSSKNWGNGTVLLTRDGHVDSDVMINNTYSIDEGLPMDDGIELLSKLSGLEGNKMTAAKDIVTILKGIPLALTCAGHYMQSKVLKNPNYSSLDFLSEFKSELQNFTKANGEMALSPTYVMVSMETKSLVQENSHLLHAFDFLATCTPNWPIPVSLIALHLRSPDFNLPPVEGSGPALPSQNPTEAEQGNSSEQEVEEMFLSIKKLAKNLENFITAVKDNIDAIKAMLNPVLPDMPQMLDGNVEMLKACPLVSVRRMEPMGVETVIISPLVHSVFQQLFLSRTMEQLESEYLVQAEEKHNKSSWFRRLWSFDAQRSLQEYRNSLGEVSQEEAVNMHENLPDSELLAHRSGPNVSGLLQESESEITEQFRKIKTGDAVRHCQQHTARILKTINGVASVCGQDNQTRTLARLLKPHLDHILAAGTSKSLGPKSRAHAISAVAAIDTSFGNLESSKGLLEDVLAIETQLYGDSSLEVASTLTRLADVCSSLDDAQRCRELLERAIQIYESQRRKFGEYKQPLEYARTLSALGATYGGLGFKERSRDYIERAFSFMQSAAPISPDEVETRRFTSDVASTLTDLGHAYLSLGETTQARRFLDMALNGQKNIHGDEHPEVVRTLTVLGIAYTMQGNWTEARKMRKEAGKTQAKLDAKPLM</sequence>
<comment type="caution">
    <text evidence="4">The sequence shown here is derived from an EMBL/GenBank/DDBJ whole genome shotgun (WGS) entry which is preliminary data.</text>
</comment>
<organism evidence="4 5">
    <name type="scientific">Pocillopora meandrina</name>
    <dbReference type="NCBI Taxonomy" id="46732"/>
    <lineage>
        <taxon>Eukaryota</taxon>
        <taxon>Metazoa</taxon>
        <taxon>Cnidaria</taxon>
        <taxon>Anthozoa</taxon>
        <taxon>Hexacorallia</taxon>
        <taxon>Scleractinia</taxon>
        <taxon>Astrocoeniina</taxon>
        <taxon>Pocilloporidae</taxon>
        <taxon>Pocillopora</taxon>
    </lineage>
</organism>
<dbReference type="SUPFAM" id="SSF48452">
    <property type="entry name" value="TPR-like"/>
    <property type="match status" value="1"/>
</dbReference>
<accession>A0AAU9WFW4</accession>
<dbReference type="GO" id="GO:0043531">
    <property type="term" value="F:ADP binding"/>
    <property type="evidence" value="ECO:0007669"/>
    <property type="project" value="InterPro"/>
</dbReference>
<evidence type="ECO:0000313" key="5">
    <source>
        <dbReference type="Proteomes" id="UP001159428"/>
    </source>
</evidence>
<dbReference type="PANTHER" id="PTHR45641">
    <property type="entry name" value="TETRATRICOPEPTIDE REPEAT PROTEIN (AFU_ORTHOLOGUE AFUA_6G03870)"/>
    <property type="match status" value="1"/>
</dbReference>
<dbReference type="AlphaFoldDB" id="A0AAU9WFW4"/>
<feature type="compositionally biased region" description="Polar residues" evidence="3">
    <location>
        <begin position="437"/>
        <end position="451"/>
    </location>
</feature>
<evidence type="ECO:0000313" key="4">
    <source>
        <dbReference type="EMBL" id="CAH3108840.1"/>
    </source>
</evidence>
<feature type="region of interest" description="Disordered" evidence="3">
    <location>
        <begin position="428"/>
        <end position="452"/>
    </location>
</feature>
<dbReference type="Gene3D" id="1.25.40.10">
    <property type="entry name" value="Tetratricopeptide repeat domain"/>
    <property type="match status" value="1"/>
</dbReference>
<feature type="compositionally biased region" description="Basic and acidic residues" evidence="3">
    <location>
        <begin position="48"/>
        <end position="64"/>
    </location>
</feature>
<keyword evidence="5" id="KW-1185">Reference proteome</keyword>
<dbReference type="EMBL" id="CALNXJ010000011">
    <property type="protein sequence ID" value="CAH3108840.1"/>
    <property type="molecule type" value="Genomic_DNA"/>
</dbReference>
<proteinExistence type="predicted"/>
<dbReference type="InterPro" id="IPR019734">
    <property type="entry name" value="TPR_rpt"/>
</dbReference>
<evidence type="ECO:0000256" key="2">
    <source>
        <dbReference type="ARBA" id="ARBA00022803"/>
    </source>
</evidence>
<evidence type="ECO:0000256" key="3">
    <source>
        <dbReference type="SAM" id="MobiDB-lite"/>
    </source>
</evidence>
<evidence type="ECO:0000256" key="1">
    <source>
        <dbReference type="ARBA" id="ARBA00022737"/>
    </source>
</evidence>
<keyword evidence="2" id="KW-0802">TPR repeat</keyword>
<dbReference type="InterPro" id="IPR011990">
    <property type="entry name" value="TPR-like_helical_dom_sf"/>
</dbReference>
<keyword evidence="1" id="KW-0677">Repeat</keyword>
<dbReference type="PANTHER" id="PTHR45641:SF19">
    <property type="entry name" value="NEPHROCYSTIN-3"/>
    <property type="match status" value="1"/>
</dbReference>
<dbReference type="Proteomes" id="UP001159428">
    <property type="component" value="Unassembled WGS sequence"/>
</dbReference>
<protein>
    <submittedName>
        <fullName evidence="4">Uncharacterized protein</fullName>
    </submittedName>
</protein>
<feature type="region of interest" description="Disordered" evidence="3">
    <location>
        <begin position="42"/>
        <end position="64"/>
    </location>
</feature>
<dbReference type="Pfam" id="PF13424">
    <property type="entry name" value="TPR_12"/>
    <property type="match status" value="2"/>
</dbReference>
<reference evidence="4 5" key="1">
    <citation type="submission" date="2022-05" db="EMBL/GenBank/DDBJ databases">
        <authorList>
            <consortium name="Genoscope - CEA"/>
            <person name="William W."/>
        </authorList>
    </citation>
    <scope>NUCLEOTIDE SEQUENCE [LARGE SCALE GENOMIC DNA]</scope>
</reference>
<dbReference type="SMART" id="SM00028">
    <property type="entry name" value="TPR"/>
    <property type="match status" value="4"/>
</dbReference>
<gene>
    <name evidence="4" type="ORF">PMEA_00002727</name>
</gene>
<dbReference type="SUPFAM" id="SSF52540">
    <property type="entry name" value="P-loop containing nucleoside triphosphate hydrolases"/>
    <property type="match status" value="1"/>
</dbReference>